<dbReference type="CDD" id="cd18808">
    <property type="entry name" value="SF1_C_Upf1"/>
    <property type="match status" value="1"/>
</dbReference>
<dbReference type="PANTHER" id="PTHR10887:SF522">
    <property type="entry name" value="P-LOOP CONTAINING NUCLEOSIDE TRIPHOSPHATE HYDROLASES SUPERFAMILY PROTEIN"/>
    <property type="match status" value="1"/>
</dbReference>
<dbReference type="Pfam" id="PF13087">
    <property type="entry name" value="AAA_12"/>
    <property type="match status" value="1"/>
</dbReference>
<reference evidence="8 9" key="1">
    <citation type="journal article" date="2018" name="Science">
        <title>The opium poppy genome and morphinan production.</title>
        <authorList>
            <person name="Guo L."/>
            <person name="Winzer T."/>
            <person name="Yang X."/>
            <person name="Li Y."/>
            <person name="Ning Z."/>
            <person name="He Z."/>
            <person name="Teodor R."/>
            <person name="Lu Y."/>
            <person name="Bowser T.A."/>
            <person name="Graham I.A."/>
            <person name="Ye K."/>
        </authorList>
    </citation>
    <scope>NUCLEOTIDE SEQUENCE [LARGE SCALE GENOMIC DNA]</scope>
    <source>
        <strain evidence="9">cv. HN1</strain>
        <tissue evidence="8">Leaves</tissue>
    </source>
</reference>
<dbReference type="FunFam" id="3.40.50.300:FF:000326">
    <property type="entry name" value="P-loop containing nucleoside triphosphate hydrolase"/>
    <property type="match status" value="1"/>
</dbReference>
<evidence type="ECO:0000259" key="7">
    <source>
        <dbReference type="Pfam" id="PF20073"/>
    </source>
</evidence>
<dbReference type="Pfam" id="PF20073">
    <property type="entry name" value="DUF6469"/>
    <property type="match status" value="1"/>
</dbReference>
<dbReference type="GO" id="GO:0004386">
    <property type="term" value="F:helicase activity"/>
    <property type="evidence" value="ECO:0007669"/>
    <property type="project" value="UniProtKB-KW"/>
</dbReference>
<dbReference type="SUPFAM" id="SSF52540">
    <property type="entry name" value="P-loop containing nucleoside triphosphate hydrolases"/>
    <property type="match status" value="1"/>
</dbReference>
<accession>A0A4Y7IY38</accession>
<evidence type="ECO:0000256" key="2">
    <source>
        <dbReference type="ARBA" id="ARBA00022801"/>
    </source>
</evidence>
<evidence type="ECO:0000259" key="6">
    <source>
        <dbReference type="Pfam" id="PF13087"/>
    </source>
</evidence>
<dbReference type="Pfam" id="PF13086">
    <property type="entry name" value="AAA_11"/>
    <property type="match status" value="1"/>
</dbReference>
<dbReference type="InterPro" id="IPR041679">
    <property type="entry name" value="DNA2/NAM7-like_C"/>
</dbReference>
<evidence type="ECO:0000256" key="1">
    <source>
        <dbReference type="ARBA" id="ARBA00022741"/>
    </source>
</evidence>
<dbReference type="OMA" id="ENCAQCF"/>
<evidence type="ECO:0000259" key="5">
    <source>
        <dbReference type="Pfam" id="PF13086"/>
    </source>
</evidence>
<dbReference type="EMBL" id="CM010716">
    <property type="protein sequence ID" value="RZC52631.1"/>
    <property type="molecule type" value="Genomic_DNA"/>
</dbReference>
<keyword evidence="3" id="KW-0347">Helicase</keyword>
<dbReference type="STRING" id="3469.A0A4Y7IY38"/>
<proteinExistence type="predicted"/>
<keyword evidence="9" id="KW-1185">Reference proteome</keyword>
<evidence type="ECO:0000256" key="3">
    <source>
        <dbReference type="ARBA" id="ARBA00022806"/>
    </source>
</evidence>
<gene>
    <name evidence="8" type="ORF">C5167_021051</name>
</gene>
<protein>
    <recommendedName>
        <fullName evidence="10">Helicase ATP-binding domain-containing protein</fullName>
    </recommendedName>
</protein>
<dbReference type="GO" id="GO:0005694">
    <property type="term" value="C:chromosome"/>
    <property type="evidence" value="ECO:0007669"/>
    <property type="project" value="UniProtKB-ARBA"/>
</dbReference>
<dbReference type="Proteomes" id="UP000316621">
    <property type="component" value="Chromosome 2"/>
</dbReference>
<dbReference type="PANTHER" id="PTHR10887">
    <property type="entry name" value="DNA2/NAM7 HELICASE FAMILY"/>
    <property type="match status" value="1"/>
</dbReference>
<evidence type="ECO:0000313" key="9">
    <source>
        <dbReference type="Proteomes" id="UP000316621"/>
    </source>
</evidence>
<evidence type="ECO:0000313" key="8">
    <source>
        <dbReference type="EMBL" id="RZC52631.1"/>
    </source>
</evidence>
<sequence length="886" mass="100494">MEELLRLLSIDIDEAETSDISSLVIREISSLITEVFSWSLDDIFNHDLYRTKVNKIPETFSSVEQYLSSFRHPLLEETHADLSSNMKNLYQAPKCEIVSVEKHIGCKQGNYVYKMLLSDTGTDRKPMKDAYKPQPSDVIAFSDVRPENVKDFIRISYIPAIILKVEDDKKKPYLAIVLASKPIILENEEDYEEEYIETEKKLICNPLFAVYLLNMTTNLRIWGALSGERNGDIIKGVLEANSQIGNDCELCFDHEAELLSNGLDLDSFNLNETQLHAVLRSIATSFCSHKSSVKLIWGPPGTGKTKTIGVLLSSLLKLDHKTLTCAPTNTAVVEVATRLMSIVKQTLESNKYGLGDILLFGNAERMKIDDTNDLQDVFCDYRCKALWDCFAPHSGLKFQLKSMIVLLQVTYQKYLRALHIKTGDKIDESKKSEEVLIGEFREFLRKRFKFIEESMRESIVSICSHMPTAFVSVTMVKEMYTTLDMLRDLKSLLQNGSISNQDLKNIFCTSEIIDYSYTRTSAFLLSKTRIEFLEALRSLEKLSFPDFPDEASIREFCLHNACLIFCTSSSSANLSGIADLKLVVIDEAAQLKECESEILLQLYGVKQVILIGDELQLPAMVQSNISEKANFGRSLFERLLSLKHDKHLLNVQYRMHPSISVFPNEQFYHKQILDASNVKERNYNKRFLEGSMYGSFSFIDVSYGEEEFNEKHSLKNLVEVAAISEIIEKLYRASIANNYKVSVGIISPYKAQVLALVDKLGDKFETHSVRSVDGFQGAEQDIINMSTVRSNATGSVGFLANHQRTNVALTRARYCLWILGNGRTLMDSDSIWSKLVRNAKDRGCYFNVDEDKMLSKVVIDASTTRLASLSLAERKIVHGYFYILTC</sequence>
<dbReference type="InterPro" id="IPR045529">
    <property type="entry name" value="DUF6469"/>
</dbReference>
<dbReference type="InterPro" id="IPR045055">
    <property type="entry name" value="DNA2/NAM7-like"/>
</dbReference>
<evidence type="ECO:0008006" key="10">
    <source>
        <dbReference type="Google" id="ProtNLM"/>
    </source>
</evidence>
<keyword evidence="4" id="KW-0067">ATP-binding</keyword>
<dbReference type="GO" id="GO:0016787">
    <property type="term" value="F:hydrolase activity"/>
    <property type="evidence" value="ECO:0007669"/>
    <property type="project" value="UniProtKB-KW"/>
</dbReference>
<dbReference type="Gramene" id="RZC52631">
    <property type="protein sequence ID" value="RZC52631"/>
    <property type="gene ID" value="C5167_021051"/>
</dbReference>
<dbReference type="InterPro" id="IPR041677">
    <property type="entry name" value="DNA2/NAM7_AAA_11"/>
</dbReference>
<dbReference type="InterPro" id="IPR027417">
    <property type="entry name" value="P-loop_NTPase"/>
</dbReference>
<dbReference type="AlphaFoldDB" id="A0A4Y7IY38"/>
<name>A0A4Y7IY38_PAPSO</name>
<feature type="domain" description="DNA2/NAM7 helicase helicase" evidence="5">
    <location>
        <begin position="269"/>
        <end position="623"/>
    </location>
</feature>
<dbReference type="GO" id="GO:0005524">
    <property type="term" value="F:ATP binding"/>
    <property type="evidence" value="ECO:0007669"/>
    <property type="project" value="UniProtKB-KW"/>
</dbReference>
<keyword evidence="2" id="KW-0378">Hydrolase</keyword>
<evidence type="ECO:0000256" key="4">
    <source>
        <dbReference type="ARBA" id="ARBA00022840"/>
    </source>
</evidence>
<organism evidence="8 9">
    <name type="scientific">Papaver somniferum</name>
    <name type="common">Opium poppy</name>
    <dbReference type="NCBI Taxonomy" id="3469"/>
    <lineage>
        <taxon>Eukaryota</taxon>
        <taxon>Viridiplantae</taxon>
        <taxon>Streptophyta</taxon>
        <taxon>Embryophyta</taxon>
        <taxon>Tracheophyta</taxon>
        <taxon>Spermatophyta</taxon>
        <taxon>Magnoliopsida</taxon>
        <taxon>Ranunculales</taxon>
        <taxon>Papaveraceae</taxon>
        <taxon>Papaveroideae</taxon>
        <taxon>Papaver</taxon>
    </lineage>
</organism>
<feature type="domain" description="DUF6469" evidence="7">
    <location>
        <begin position="127"/>
        <end position="230"/>
    </location>
</feature>
<feature type="domain" description="DNA2/NAM7 helicase-like C-terminal" evidence="6">
    <location>
        <begin position="632"/>
        <end position="821"/>
    </location>
</feature>
<dbReference type="InterPro" id="IPR047187">
    <property type="entry name" value="SF1_C_Upf1"/>
</dbReference>
<dbReference type="Gene3D" id="3.40.50.300">
    <property type="entry name" value="P-loop containing nucleotide triphosphate hydrolases"/>
    <property type="match status" value="2"/>
</dbReference>
<keyword evidence="1" id="KW-0547">Nucleotide-binding</keyword>